<dbReference type="SUPFAM" id="SSF50104">
    <property type="entry name" value="Translation proteins SH3-like domain"/>
    <property type="match status" value="1"/>
</dbReference>
<dbReference type="PROSITE" id="PS50215">
    <property type="entry name" value="ADAM_MEPRO"/>
    <property type="match status" value="1"/>
</dbReference>
<dbReference type="InterPro" id="IPR015847">
    <property type="entry name" value="ExoRNase_PH_dom2"/>
</dbReference>
<keyword evidence="16 23" id="KW-0694">RNA-binding</keyword>
<dbReference type="GO" id="GO:0003735">
    <property type="term" value="F:structural constituent of ribosome"/>
    <property type="evidence" value="ECO:0007669"/>
    <property type="project" value="InterPro"/>
</dbReference>
<comment type="pathway">
    <text evidence="3 28">Nucleotide-sugar biosynthesis; GDP-alpha-D-mannose biosynthesis; alpha-D-mannose 1-phosphate from D-fructose 6-phosphate: step 1/2.</text>
</comment>
<keyword evidence="19 25" id="KW-0472">Membrane</keyword>
<evidence type="ECO:0000256" key="17">
    <source>
        <dbReference type="ARBA" id="ARBA00022989"/>
    </source>
</evidence>
<feature type="region of interest" description="Disordered" evidence="29">
    <location>
        <begin position="4270"/>
        <end position="4321"/>
    </location>
</feature>
<dbReference type="InterPro" id="IPR048528">
    <property type="entry name" value="Lamp2-like_luminal"/>
</dbReference>
<dbReference type="Pfam" id="PF00090">
    <property type="entry name" value="TSP_1"/>
    <property type="match status" value="10"/>
</dbReference>
<dbReference type="GO" id="GO:0010008">
    <property type="term" value="C:endosome membrane"/>
    <property type="evidence" value="ECO:0007669"/>
    <property type="project" value="UniProtKB-SubCell"/>
</dbReference>
<dbReference type="Pfam" id="PF00001">
    <property type="entry name" value="7tm_1"/>
    <property type="match status" value="1"/>
</dbReference>
<name>A0A0V1BCK0_TRISP</name>
<dbReference type="GO" id="GO:0000958">
    <property type="term" value="P:mitochondrial mRNA catabolic process"/>
    <property type="evidence" value="ECO:0007669"/>
    <property type="project" value="TreeGrafter"/>
</dbReference>
<gene>
    <name evidence="34" type="ORF">T01_7294</name>
</gene>
<evidence type="ECO:0000256" key="25">
    <source>
        <dbReference type="PROSITE-ProRule" id="PRU00740"/>
    </source>
</evidence>
<feature type="domain" description="G-protein coupled receptors family 1 profile" evidence="33">
    <location>
        <begin position="1693"/>
        <end position="1960"/>
    </location>
</feature>
<dbReference type="InterPro" id="IPR018050">
    <property type="entry name" value="Pmannose_isomerase-type1_CS"/>
</dbReference>
<keyword evidence="20 24" id="KW-1015">Disulfide bond</keyword>
<evidence type="ECO:0000256" key="15">
    <source>
        <dbReference type="ARBA" id="ARBA00022833"/>
    </source>
</evidence>
<keyword evidence="7" id="KW-0645">Protease</keyword>
<evidence type="ECO:0000256" key="8">
    <source>
        <dbReference type="ARBA" id="ARBA00022679"/>
    </source>
</evidence>
<dbReference type="Gene3D" id="3.40.50.720">
    <property type="entry name" value="NAD(P)-binding Rossmann-like Domain"/>
    <property type="match status" value="1"/>
</dbReference>
<sequence>MIIILGRIRFTASGCTELDRRQLAIEMVNRGATTVIASPTEIRGRRAVDYIVSNSSCSTPKITWLPLDLASKDSLKKFFYNFCRQFTHLDILINNAGVMFWPYDVTSYGVEYHLGVNHIGPCYLTKLFSDMLKQSKSAKVIFISSGKYKSAQLPINMETPSPEEYNMHKQYATSKLANILYAMALDKQFESSKVPIKVFSVRPGFIRNTELGRRINGFLILLSFPFIWYYSITAKQASQTVLHCCLEDDIPSVSAYENIQNLKIDRSKNTYNEKLLVSFEAFKQHFMLVLTPVDPLVSKGANFFIQNGPKRSSLLPRHCHFHGHAISHGNKSVALSICNSIRGILILDDHFLVIQPLLDHGSKMPSHENHSSHVIYKRSASLNGFQQNELLQHIEDVSFNVVQPEQFCEVTPPPLEQMPLLVQNDFAGRTLPDTLKLELALFLDDRLWRRFEKLHKHHAESELQDYALSLINNVNLLYRQPTIRPKLNIVVVHLEMWKTEPENLNARLHKYGEAQFFLDQFCQLQGRLRKAGAHWDHATLLTGYDIYHTSTSVAGVAPVARMCDTQFSCSLIEGNHLGRSFVLAHEMGHNMGMLHDGVQNQCSQSCCLMSPVNGAGRTNWSPCSVREYQSFLVDITKPESTIPNCLSNTEEVSPALVLGSTIPQLPGQRYTADQQCEFFWGDGYLNEIPDGKSREDICHVLWCSNGGATISSAHPALEGTWCGNKNWCRNGKCVPWFKDEAPEPVDGQWTEWSRAQHSRCSDCVIANAIRLRSEVRHCKAPAPNNGGRDCLGSSIRGLLCRGTADCDQFSKADFSDRICAAIRNDPEKPDPDLSGKGFQHPSSPCKVWCHLRSTLLIRSKGKYPDGTPCGVNKYCMDGKCLKLMCNGEAVVANQNDCPNYSNEEKSTTVIPIDGAWSAWSSWSNCSASCGIGTQIRKRQCENGKCLNGTSIEEQICNGVDCSSWTSWSEWSKCSASCGNGARLRSRTCRTDQPCDGPSVDFEKCTGTNCSSWSEWSAWSTCSRSCGVGKQSRNRHCKYDLSAECDGHSQELKTCNDQDCPVLQGSWSEWSKCTEQCANSAGTRTRSRACSPDHHASCVDSKETQTEPCLGKEDCPTWLSWGPWSACTVSCGSGIQTRLRTCLQQETALVLLDGTALSNRCPGSNIESRSCSTEPCEENTQNEDPASWTEWTPCSATCGLGVKIRRRNCNDQSECHHGVQKITCELKPCQQLDAEMEWQPWSPCSRSCGTGYRHRTRSCESCSGKEMTQQEPCNTFNCSVTVTLTTELTSLDQPSWSEWSPWSECSKACDGGRQVRRRQCSTTLQQCKGFAVEETICNEQSCDQNQSQQEGNTTTFLFFDHTYEAAIFMQRRDSVISKAMSNNAQWSSWSEWSECSCYKNLKIRLRHCIVSDPKTMGFCLGPTYEKLTCVPEKCKPTDGSWTEWSSWSHCSQSCSSGSDAVQTRFRACANPVPSNQGFYCQGSATDVQQCPDLPQCSNGIIKLKLFVCQLGINFTKKKKTLRHRIKIVIFNLNNACPPERLQQSSRSMNYSHAHHLDHGNDDSHDMPMMMMSMSFHGGVNEVILFSFWKITTLGGSIVGIFLLAILYEGLKAMRETMLENALVEQNLRKKNGTVIDHADNCRQGIGETSQNQTTMNANETVTNTNETDITTDRLLPLRLFFVVLYALLFVVGLGNIFVAIFILSHRIYSTVTNILILNLSAADTIYLLFLPLVISFKLQQTWNFGLIACKTFFISESTTKYSSVYFIALLSVDRYLSICFRKRNCRCQVTWTVLSTIIGWIMIASLMVPIYMNSRIIQISPTKTICTVAWPASSSSPRTNKDANYYGPEHYFTLYSFVFCFLIPALVIVFCYCRLIVHLLRAKKRIGQHRKQHRRNKSYNYVTKMVMMIVGCYLICWTPYWVMNLTLMFSNYPKIGLPARILFNIIHSLPYINCAMNPLFYTLFTTTFKEALKKSCFHGRWMRIAETNTNHEQHLLISFVFCVLLCISIIKCEEAIPVYNVNDGDKIVGRIQTKAHFVDIVMNGKDGIIKVPGSAKVTKDKASPKDEVWVNFMWTVSNISYEWNLNFKLKNENVIFESATLKQNSITQIFKPMMNCGNWTHAYSCKFVVTAADSNLPEELPRMIMQSNKIQVFNFMKNFSEDVTTCQADLSAPDVGHWNLTNDKSEICLRFDGAVKLNVTYKDLKKETESVLLNVPSSAYIIPSESYCASANASVNETTEQRLTLGFYDDWSLSYLFTRDANITGDKRGDHWILHEVTLKRKMMDVLTPNCLNPDQVETVELKDVKLFYTMNDRSYGCMSDQIVQVDKDVVAHLSHVRVQPFMLSPQFFAEEKCSADLMTSDLIPIIIGAALAILVVIVLVAYLIGRALLFFFSHFSFWLHIMNPASGRGEDWNNSDAEILDVLANKETIMASRSQVNNDEGTSVEAFRDFFNMVSVQADVGSVPMILETGQLARLADGSAVAKMGATAVMATVVAKSRSAVQPMMFMPLTVDYRSRAAAVGRIPTNFLRREIGASDSEILTARMIDRSLRPAFGRDCYVDCQVSCSLLSLEADATGADVLAVNAASAALACSNVVWNGPVACARVCWVDSRPVLNPSRQQLEMSTLNLVLSVGEHRRIVMVEAGGGSSGSCSLDQLYACCDLAVDSAQRTLDAIKQLAARAGKPKRVPSGQLLPADKPDDLTGAIQLYASATLGELLLDKDLDKMAFDERVANLRHETADNLRQADCFQDDQLRFFDVAFNDLLKKALRDQVFNTGHRRDGRTLDELRPIDCSVDLYPSLHGSALFQRGQTQVMCSLTFDSRQAAFRGDVFSLLNSGGITKEKKFMFHYNFASFATNELSSARGIGRRELGHGALAEKALRPVVPSDFPFTIRLAADVLESNGSSSMASVCAGSLALMDAGVPTKSSVSGVAIGLMSKQDYRLLTDIAGIEDFFGDMDFKIAFTSNGEVTAIQLDTKLLGGIDQRIFRQACERGLQANRNVQRKMAACLAKPRAAVKPNGPVEEQLPVPASKRSRLLGAGGLNLKRIEARTGVQISQLDDTVYSVFAPNKQAMQQARQSLDQLLADNVEEEQLEFGAIYETKIVELKDAGLMVQLHPSLAPVFVPNSQLDSRRIAHPATLGFQVGQTLLVKYFGRDPVTGQMRLSRKVLQQIGPADRYCTGGMWLVELVNLNAKKFRTTQQQKIHITGNLIFFFFWHGYIRCARPDWPTRGRERGKLAVIVNVVDGNRALVDGPGLKRQMIHFKNMLLTKMTLKITHYDKTKAIIAGWEKANINELWSKTKLAQSRRRRALRAKMSDFDRFKLMKAKQARNRILKREFERVKILHKRAEKKAKQSKFFCIGHFLKRVEMLTKAEGRASLLHILKKLRQLQNSAAYQEAESQCGNDMLKRVQLIYPLVIRAEMNAVTDYGFAASFGTLGNLDFANVNKRDKNVKLLQASSMIKLRCSYQNYEWGKQGPASRVFTLISNIHPEKALPRDQPYAELWMGTHAKGPSTIDSGDQQPLANWLAEHPDLAGESLIPLIDHDHNVLNLPFLFKVLSVNKALSIQVHPHSNEAKLLHEADPKNYPDPNHKPEMAIALTSFELLCSFRPLAEISKNFQDIPELVELCHCNNVEKFQEQFRCGVCTDLLRNSLKACFTALMNQSSDSVQKQFDRLMERAKGLLLNNAEAVLGTVSVSLLTRLSSSYPGDVGCWAPFFFNHFTLQPGEAVFLGPGEPHAYLYGDCIECMACSDNTVRAGLTPKFKDIQTLCNMLTYRSVEVEKVKLIGKVDSEDLFLTVYDPPVKEFCVHKIEVKHIGEYNLLSLTVCSILLVLEGQASFASGKLTSGFAALVPANLNITLSVLQSPFIAFHVKPNLLHTIQNKTIQHMPLNSSTAKRKADMAFSTIVVLFVAAVGFEISSADTCPEFGEWKPWTECLWYPMQNIYDKMTASCGLPGHRNLTNILPLPPGFTIPPPCGHCSFKTRCRTRPKKEGCYPFDGEREICHEHGDICTIAKLPGIGCGWTVLQEVVKQCLSRPDIPEYMRAGYKKLFHMLPKGHCIEKDNQCKCCCGDYEPNEDGTECVKQQDHQCAPFNEPGDWSECLWFPLADMFKKVQSHCGVEGKPEGLSPSSLAPAGFQIPEKCGFCSFRLKCQSREKKEGCFPLKVDKKSCGAEDCPTCGDVCTLDKQNNSCAFTKAMGMKFWNSFAHKAKESNLAHWRRDGYADLFKFLPYGHCKEVGDKCKCCCHPYEPNEDGTACVVKQYCKSLEEVGGKKQQKDQPESEKKAENMPETTGNASHHQHRHHHGDSSSESHEQHHHHHH</sequence>
<keyword evidence="22 26" id="KW-0413">Isomerase</keyword>
<dbReference type="SUPFAM" id="SSF82895">
    <property type="entry name" value="TSP-1 type 1 repeat"/>
    <property type="match status" value="9"/>
</dbReference>
<dbReference type="Gene3D" id="2.60.120.10">
    <property type="entry name" value="Jelly Rolls"/>
    <property type="match status" value="2"/>
</dbReference>
<evidence type="ECO:0000256" key="9">
    <source>
        <dbReference type="ARBA" id="ARBA00022692"/>
    </source>
</evidence>
<dbReference type="InterPro" id="IPR036383">
    <property type="entry name" value="TSP1_rpt_sf"/>
</dbReference>
<dbReference type="PROSITE" id="PS50126">
    <property type="entry name" value="S1"/>
    <property type="match status" value="1"/>
</dbReference>
<dbReference type="InterPro" id="IPR002784">
    <property type="entry name" value="Ribosomal_eL14_dom"/>
</dbReference>
<dbReference type="Gene3D" id="1.20.1070.10">
    <property type="entry name" value="Rhodopsin 7-helix transmembrane proteins"/>
    <property type="match status" value="1"/>
</dbReference>
<feature type="binding site" evidence="24">
    <location>
        <position position="585"/>
    </location>
    <ligand>
        <name>Zn(2+)</name>
        <dbReference type="ChEBI" id="CHEBI:29105"/>
        <note>catalytic</note>
    </ligand>
</feature>
<dbReference type="InterPro" id="IPR008991">
    <property type="entry name" value="Translation_prot_SH3-like_sf"/>
</dbReference>
<keyword evidence="21" id="KW-0325">Glycoprotein</keyword>
<evidence type="ECO:0000256" key="7">
    <source>
        <dbReference type="ARBA" id="ARBA00022670"/>
    </source>
</evidence>
<dbReference type="InterPro" id="IPR012340">
    <property type="entry name" value="NA-bd_OB-fold"/>
</dbReference>
<evidence type="ECO:0000256" key="28">
    <source>
        <dbReference type="RuleBase" id="RU004248"/>
    </source>
</evidence>
<protein>
    <recommendedName>
        <fullName evidence="26">Mannose-6-phosphate isomerase</fullName>
        <ecNumber evidence="26">5.3.1.8</ecNumber>
    </recommendedName>
</protein>
<feature type="domain" description="Peptidase M12B" evidence="32">
    <location>
        <begin position="435"/>
        <end position="634"/>
    </location>
</feature>
<dbReference type="GO" id="GO:0005829">
    <property type="term" value="C:cytosol"/>
    <property type="evidence" value="ECO:0007669"/>
    <property type="project" value="TreeGrafter"/>
</dbReference>
<evidence type="ECO:0000259" key="33">
    <source>
        <dbReference type="PROSITE" id="PS50262"/>
    </source>
</evidence>
<dbReference type="Pfam" id="PF00013">
    <property type="entry name" value="KH_1"/>
    <property type="match status" value="1"/>
</dbReference>
<dbReference type="SUPFAM" id="SSF54211">
    <property type="entry name" value="Ribosomal protein S5 domain 2-like"/>
    <property type="match status" value="2"/>
</dbReference>
<dbReference type="Gene3D" id="2.40.160.110">
    <property type="match status" value="1"/>
</dbReference>
<dbReference type="SUPFAM" id="SSF55666">
    <property type="entry name" value="Ribonuclease PH domain 2-like"/>
    <property type="match status" value="2"/>
</dbReference>
<feature type="disulfide bond" evidence="24">
    <location>
        <begin position="602"/>
        <end position="607"/>
    </location>
</feature>
<dbReference type="PANTHER" id="PTHR11252:SF0">
    <property type="entry name" value="POLYRIBONUCLEOTIDE NUCLEOTIDYLTRANSFERASE 1, MITOCHONDRIAL"/>
    <property type="match status" value="1"/>
</dbReference>
<dbReference type="InterPro" id="IPR004088">
    <property type="entry name" value="KH_dom_type_1"/>
</dbReference>
<keyword evidence="14" id="KW-0378">Hydrolase</keyword>
<dbReference type="GO" id="GO:0004222">
    <property type="term" value="F:metalloendopeptidase activity"/>
    <property type="evidence" value="ECO:0007669"/>
    <property type="project" value="InterPro"/>
</dbReference>
<evidence type="ECO:0000256" key="13">
    <source>
        <dbReference type="ARBA" id="ARBA00022753"/>
    </source>
</evidence>
<dbReference type="SUPFAM" id="SSF81321">
    <property type="entry name" value="Family A G protein-coupled receptor-like"/>
    <property type="match status" value="1"/>
</dbReference>
<feature type="binding site" evidence="24">
    <location>
        <position position="589"/>
    </location>
    <ligand>
        <name>Zn(2+)</name>
        <dbReference type="ChEBI" id="CHEBI:29105"/>
        <note>catalytic</note>
    </ligand>
</feature>
<dbReference type="InterPro" id="IPR002347">
    <property type="entry name" value="SDR_fam"/>
</dbReference>
<keyword evidence="10" id="KW-0548">Nucleotidyltransferase</keyword>
<dbReference type="InterPro" id="IPR003029">
    <property type="entry name" value="S1_domain"/>
</dbReference>
<comment type="caution">
    <text evidence="34">The sequence shown here is derived from an EMBL/GenBank/DDBJ whole genome shotgun (WGS) entry which is preliminary data.</text>
</comment>
<organism evidence="34 35">
    <name type="scientific">Trichinella spiralis</name>
    <name type="common">Trichina worm</name>
    <dbReference type="NCBI Taxonomy" id="6334"/>
    <lineage>
        <taxon>Eukaryota</taxon>
        <taxon>Metazoa</taxon>
        <taxon>Ecdysozoa</taxon>
        <taxon>Nematoda</taxon>
        <taxon>Enoplea</taxon>
        <taxon>Dorylaimia</taxon>
        <taxon>Trichinellida</taxon>
        <taxon>Trichinellidae</taxon>
        <taxon>Trichinella</taxon>
    </lineage>
</organism>
<dbReference type="GO" id="GO:0005375">
    <property type="term" value="F:copper ion transmembrane transporter activity"/>
    <property type="evidence" value="ECO:0007669"/>
    <property type="project" value="InterPro"/>
</dbReference>
<dbReference type="InterPro" id="IPR004087">
    <property type="entry name" value="KH_dom"/>
</dbReference>
<dbReference type="InterPro" id="IPR002000">
    <property type="entry name" value="Lysosome-assoc_membr_glycop"/>
</dbReference>
<dbReference type="SUPFAM" id="SSF51735">
    <property type="entry name" value="NAD(P)-binding Rossmann-fold domains"/>
    <property type="match status" value="1"/>
</dbReference>
<evidence type="ECO:0000256" key="4">
    <source>
        <dbReference type="ARBA" id="ARBA00006592"/>
    </source>
</evidence>
<evidence type="ECO:0000256" key="24">
    <source>
        <dbReference type="PROSITE-ProRule" id="PRU00276"/>
    </source>
</evidence>
<dbReference type="Pfam" id="PF17771">
    <property type="entry name" value="ADAMTS_CR_2"/>
    <property type="match status" value="1"/>
</dbReference>
<evidence type="ECO:0000313" key="34">
    <source>
        <dbReference type="EMBL" id="KRY34609.1"/>
    </source>
</evidence>
<evidence type="ECO:0000313" key="35">
    <source>
        <dbReference type="Proteomes" id="UP000054776"/>
    </source>
</evidence>
<dbReference type="Pfam" id="PF01299">
    <property type="entry name" value="Lamp2-like_luminal"/>
    <property type="match status" value="1"/>
</dbReference>
<dbReference type="InterPro" id="IPR036291">
    <property type="entry name" value="NAD(P)-bd_dom_sf"/>
</dbReference>
<dbReference type="InterPro" id="IPR014722">
    <property type="entry name" value="Rib_uL2_dom2"/>
</dbReference>
<dbReference type="Pfam" id="PF03725">
    <property type="entry name" value="RNase_PH_C"/>
    <property type="match status" value="1"/>
</dbReference>
<accession>A0A0V1BCK0</accession>
<dbReference type="Gene3D" id="3.40.390.10">
    <property type="entry name" value="Collagenase (Catalytic Domain)"/>
    <property type="match status" value="1"/>
</dbReference>
<dbReference type="PANTHER" id="PTHR11252">
    <property type="entry name" value="POLYRIBONUCLEOTIDE NUCLEOTIDYLTRANSFERASE"/>
    <property type="match status" value="1"/>
</dbReference>
<keyword evidence="35" id="KW-1185">Reference proteome</keyword>
<dbReference type="Gene3D" id="3.30.230.70">
    <property type="entry name" value="GHMP Kinase, N-terminal domain"/>
    <property type="match status" value="2"/>
</dbReference>
<dbReference type="Pfam" id="PF00106">
    <property type="entry name" value="adh_short"/>
    <property type="match status" value="1"/>
</dbReference>
<dbReference type="Proteomes" id="UP000054776">
    <property type="component" value="Unassembled WGS sequence"/>
</dbReference>
<feature type="transmembrane region" description="Helical" evidence="30">
    <location>
        <begin position="1790"/>
        <end position="1811"/>
    </location>
</feature>
<dbReference type="GO" id="GO:0008270">
    <property type="term" value="F:zinc ion binding"/>
    <property type="evidence" value="ECO:0007669"/>
    <property type="project" value="InterPro"/>
</dbReference>
<evidence type="ECO:0000256" key="22">
    <source>
        <dbReference type="ARBA" id="ARBA00023235"/>
    </source>
</evidence>
<comment type="caution">
    <text evidence="24">Lacks conserved residue(s) required for the propagation of feature annotation.</text>
</comment>
<feature type="transmembrane region" description="Helical" evidence="30">
    <location>
        <begin position="1713"/>
        <end position="1733"/>
    </location>
</feature>
<dbReference type="InterPro" id="IPR024079">
    <property type="entry name" value="MetalloPept_cat_dom_sf"/>
</dbReference>
<keyword evidence="13" id="KW-0967">Endosome</keyword>
<evidence type="ECO:0000256" key="11">
    <source>
        <dbReference type="ARBA" id="ARBA00022723"/>
    </source>
</evidence>
<dbReference type="Gene3D" id="1.10.441.10">
    <property type="entry name" value="Phosphomannose Isomerase, domain 2"/>
    <property type="match status" value="1"/>
</dbReference>
<evidence type="ECO:0000256" key="3">
    <source>
        <dbReference type="ARBA" id="ARBA00004666"/>
    </source>
</evidence>
<dbReference type="InterPro" id="IPR020568">
    <property type="entry name" value="Ribosomal_Su5_D2-typ_SF"/>
</dbReference>
<dbReference type="CDD" id="cd07011">
    <property type="entry name" value="cupin_PMI_type_I_N"/>
    <property type="match status" value="1"/>
</dbReference>
<dbReference type="PROSITE" id="PS00237">
    <property type="entry name" value="G_PROTEIN_RECEP_F1_1"/>
    <property type="match status" value="1"/>
</dbReference>
<keyword evidence="8" id="KW-0808">Transferase</keyword>
<comment type="subcellular location">
    <subcellularLocation>
        <location evidence="2">Endosome membrane</location>
        <topology evidence="2">Single-pass type I membrane protein</topology>
    </subcellularLocation>
    <subcellularLocation>
        <location evidence="25">Membrane</location>
        <topology evidence="25">Single-pass type I membrane protein</topology>
    </subcellularLocation>
</comment>
<dbReference type="InterPro" id="IPR027408">
    <property type="entry name" value="PNPase/RNase_PH_dom_sf"/>
</dbReference>
<dbReference type="PROSITE" id="PS00966">
    <property type="entry name" value="PMI_I_2"/>
    <property type="match status" value="1"/>
</dbReference>
<evidence type="ECO:0000256" key="29">
    <source>
        <dbReference type="SAM" id="MobiDB-lite"/>
    </source>
</evidence>
<dbReference type="GO" id="GO:0000965">
    <property type="term" value="P:mitochondrial RNA 3'-end processing"/>
    <property type="evidence" value="ECO:0007669"/>
    <property type="project" value="TreeGrafter"/>
</dbReference>
<dbReference type="Pfam" id="PF01421">
    <property type="entry name" value="Reprolysin"/>
    <property type="match status" value="1"/>
</dbReference>
<feature type="transmembrane region" description="Helical" evidence="30">
    <location>
        <begin position="1900"/>
        <end position="1920"/>
    </location>
</feature>
<dbReference type="InterPro" id="IPR046458">
    <property type="entry name" value="PMI_typeI_hel"/>
</dbReference>
<dbReference type="InterPro" id="IPR011051">
    <property type="entry name" value="RmlC_Cupin_sf"/>
</dbReference>
<dbReference type="PRINTS" id="PR00714">
    <property type="entry name" value="MAN6PISMRASE"/>
</dbReference>
<feature type="transmembrane region" description="Helical" evidence="30">
    <location>
        <begin position="1940"/>
        <end position="1963"/>
    </location>
</feature>
<evidence type="ECO:0000256" key="16">
    <source>
        <dbReference type="ARBA" id="ARBA00022884"/>
    </source>
</evidence>
<dbReference type="PROSITE" id="PS51407">
    <property type="entry name" value="LAMP_3"/>
    <property type="match status" value="1"/>
</dbReference>
<dbReference type="OrthoDB" id="10035764at2759"/>
<keyword evidence="17 30" id="KW-1133">Transmembrane helix</keyword>
<evidence type="ECO:0000256" key="23">
    <source>
        <dbReference type="PROSITE-ProRule" id="PRU00117"/>
    </source>
</evidence>
<evidence type="ECO:0000256" key="6">
    <source>
        <dbReference type="ARBA" id="ARBA00010772"/>
    </source>
</evidence>
<dbReference type="InterPro" id="IPR000884">
    <property type="entry name" value="TSP1_rpt"/>
</dbReference>
<dbReference type="PROSITE" id="PS50262">
    <property type="entry name" value="G_PROTEIN_RECEP_F1_2"/>
    <property type="match status" value="1"/>
</dbReference>
<comment type="similarity">
    <text evidence="4">Belongs to the eukaryotic ribosomal protein eL14 family.</text>
</comment>
<keyword evidence="11 24" id="KW-0479">Metal-binding</keyword>
<dbReference type="SUPFAM" id="SSF51182">
    <property type="entry name" value="RmlC-like cupins"/>
    <property type="match status" value="1"/>
</dbReference>
<feature type="active site" evidence="24">
    <location>
        <position position="586"/>
    </location>
</feature>
<evidence type="ECO:0000256" key="2">
    <source>
        <dbReference type="ARBA" id="ARBA00004530"/>
    </source>
</evidence>
<dbReference type="SUPFAM" id="SSF46915">
    <property type="entry name" value="Polynucleotide phosphorylase/guanosine pentaphosphate synthase (PNPase/GPSI), domain 3"/>
    <property type="match status" value="1"/>
</dbReference>
<dbReference type="PROSITE" id="PS00965">
    <property type="entry name" value="PMI_I_1"/>
    <property type="match status" value="1"/>
</dbReference>
<dbReference type="CDD" id="cd23702">
    <property type="entry name" value="eL14"/>
    <property type="match status" value="1"/>
</dbReference>
<evidence type="ECO:0000256" key="10">
    <source>
        <dbReference type="ARBA" id="ARBA00022695"/>
    </source>
</evidence>
<dbReference type="InterPro" id="IPR012162">
    <property type="entry name" value="PNPase"/>
</dbReference>
<dbReference type="GO" id="GO:0003723">
    <property type="term" value="F:RNA binding"/>
    <property type="evidence" value="ECO:0007669"/>
    <property type="project" value="UniProtKB-UniRule"/>
</dbReference>
<dbReference type="Pfam" id="PF20511">
    <property type="entry name" value="PMI_typeI_cat"/>
    <property type="match status" value="1"/>
</dbReference>
<keyword evidence="18" id="KW-0482">Metalloprotease</keyword>
<dbReference type="GO" id="GO:0005975">
    <property type="term" value="P:carbohydrate metabolic process"/>
    <property type="evidence" value="ECO:0007669"/>
    <property type="project" value="InterPro"/>
</dbReference>
<dbReference type="InterPro" id="IPR001247">
    <property type="entry name" value="ExoRNase_PH_dom1"/>
</dbReference>
<feature type="transmembrane region" description="Helical" evidence="30">
    <location>
        <begin position="1853"/>
        <end position="1879"/>
    </location>
</feature>
<dbReference type="InterPro" id="IPR041645">
    <property type="entry name" value="ADAMTS_CR_2"/>
</dbReference>
<evidence type="ECO:0000256" key="27">
    <source>
        <dbReference type="RuleBase" id="RU004189"/>
    </source>
</evidence>
<dbReference type="Pfam" id="PF01138">
    <property type="entry name" value="RNase_PH"/>
    <property type="match status" value="2"/>
</dbReference>
<dbReference type="CDD" id="cd11364">
    <property type="entry name" value="RNase_PH_PNPase_2"/>
    <property type="match status" value="1"/>
</dbReference>
<dbReference type="SMART" id="SM00322">
    <property type="entry name" value="KH"/>
    <property type="match status" value="1"/>
</dbReference>
<dbReference type="NCBIfam" id="TIGR03591">
    <property type="entry name" value="polynuc_phos"/>
    <property type="match status" value="1"/>
</dbReference>
<dbReference type="EMBL" id="JYDH01000064">
    <property type="protein sequence ID" value="KRY34609.1"/>
    <property type="molecule type" value="Genomic_DNA"/>
</dbReference>
<dbReference type="Pfam" id="PF14974">
    <property type="entry name" value="P_C10"/>
    <property type="match status" value="1"/>
</dbReference>
<dbReference type="Gene3D" id="3.40.1620.60">
    <property type="match status" value="1"/>
</dbReference>
<reference evidence="34 35" key="1">
    <citation type="submission" date="2015-01" db="EMBL/GenBank/DDBJ databases">
        <title>Evolution of Trichinella species and genotypes.</title>
        <authorList>
            <person name="Korhonen P.K."/>
            <person name="Edoardo P."/>
            <person name="Giuseppe L.R."/>
            <person name="Gasser R.B."/>
        </authorList>
    </citation>
    <scope>NUCLEOTIDE SEQUENCE [LARGE SCALE GENOMIC DNA]</scope>
    <source>
        <strain evidence="34">ISS3</strain>
    </source>
</reference>
<keyword evidence="12" id="KW-0732">Signal</keyword>
<evidence type="ECO:0000259" key="31">
    <source>
        <dbReference type="PROSITE" id="PS50126"/>
    </source>
</evidence>
<evidence type="ECO:0000256" key="14">
    <source>
        <dbReference type="ARBA" id="ARBA00022801"/>
    </source>
</evidence>
<evidence type="ECO:0000256" key="1">
    <source>
        <dbReference type="ARBA" id="ARBA00000757"/>
    </source>
</evidence>
<dbReference type="InterPro" id="IPR036345">
    <property type="entry name" value="ExoRNase_PH_dom2_sf"/>
</dbReference>
<dbReference type="GO" id="GO:0005739">
    <property type="term" value="C:mitochondrion"/>
    <property type="evidence" value="ECO:0007669"/>
    <property type="project" value="TreeGrafter"/>
</dbReference>
<dbReference type="Gene3D" id="2.20.100.10">
    <property type="entry name" value="Thrombospondin type-1 (TSP1) repeat"/>
    <property type="match status" value="11"/>
</dbReference>
<dbReference type="GO" id="GO:0000175">
    <property type="term" value="F:3'-5'-RNA exonuclease activity"/>
    <property type="evidence" value="ECO:0007669"/>
    <property type="project" value="TreeGrafter"/>
</dbReference>
<dbReference type="GO" id="GO:0006508">
    <property type="term" value="P:proteolysis"/>
    <property type="evidence" value="ECO:0007669"/>
    <property type="project" value="UniProtKB-KW"/>
</dbReference>
<dbReference type="SUPFAM" id="SSF55486">
    <property type="entry name" value="Metalloproteases ('zincins'), catalytic domain"/>
    <property type="match status" value="1"/>
</dbReference>
<evidence type="ECO:0000256" key="26">
    <source>
        <dbReference type="RuleBase" id="RU000611"/>
    </source>
</evidence>
<dbReference type="InterPro" id="IPR001250">
    <property type="entry name" value="Man6P_Isoase-1"/>
</dbReference>
<feature type="compositionally biased region" description="Basic and acidic residues" evidence="29">
    <location>
        <begin position="4270"/>
        <end position="4288"/>
    </location>
</feature>
<comment type="catalytic activity">
    <reaction evidence="1 26">
        <text>D-mannose 6-phosphate = D-fructose 6-phosphate</text>
        <dbReference type="Rhea" id="RHEA:12356"/>
        <dbReference type="ChEBI" id="CHEBI:58735"/>
        <dbReference type="ChEBI" id="CHEBI:61527"/>
        <dbReference type="EC" id="5.3.1.8"/>
    </reaction>
</comment>
<dbReference type="Pfam" id="PF01238">
    <property type="entry name" value="PMI_typeI_C"/>
    <property type="match status" value="1"/>
</dbReference>
<dbReference type="InterPro" id="IPR001590">
    <property type="entry name" value="Peptidase_M12B"/>
</dbReference>
<dbReference type="InterPro" id="IPR026317">
    <property type="entry name" value="P_C10"/>
</dbReference>
<dbReference type="GO" id="GO:0005840">
    <property type="term" value="C:ribosome"/>
    <property type="evidence" value="ECO:0007669"/>
    <property type="project" value="InterPro"/>
</dbReference>
<dbReference type="CDD" id="cd00637">
    <property type="entry name" value="7tm_classA_rhodopsin-like"/>
    <property type="match status" value="1"/>
</dbReference>
<dbReference type="Pfam" id="PF01929">
    <property type="entry name" value="Ribosomal_L14e"/>
    <property type="match status" value="1"/>
</dbReference>
<dbReference type="InterPro" id="IPR000276">
    <property type="entry name" value="GPCR_Rhodpsn"/>
</dbReference>
<feature type="transmembrane region" description="Helical" evidence="30">
    <location>
        <begin position="1678"/>
        <end position="1701"/>
    </location>
</feature>
<keyword evidence="9 25" id="KW-0812">Transmembrane</keyword>
<dbReference type="InterPro" id="IPR046456">
    <property type="entry name" value="PMI_typeI_C"/>
</dbReference>
<dbReference type="FunFam" id="2.20.100.10:FF:000001">
    <property type="entry name" value="semaphorin-5A isoform X1"/>
    <property type="match status" value="1"/>
</dbReference>
<dbReference type="PROSITE" id="PS50084">
    <property type="entry name" value="KH_TYPE_1"/>
    <property type="match status" value="1"/>
</dbReference>
<evidence type="ECO:0000256" key="21">
    <source>
        <dbReference type="ARBA" id="ARBA00023180"/>
    </source>
</evidence>
<evidence type="ECO:0000259" key="32">
    <source>
        <dbReference type="PROSITE" id="PS50215"/>
    </source>
</evidence>
<evidence type="ECO:0000256" key="5">
    <source>
        <dbReference type="ARBA" id="ARBA00007404"/>
    </source>
</evidence>
<feature type="domain" description="S1 motif" evidence="31">
    <location>
        <begin position="3096"/>
        <end position="3167"/>
    </location>
</feature>
<dbReference type="Gene3D" id="3.30.1370.10">
    <property type="entry name" value="K Homology domain, type 1"/>
    <property type="match status" value="1"/>
</dbReference>
<dbReference type="PROSITE" id="PS50092">
    <property type="entry name" value="TSP1"/>
    <property type="match status" value="10"/>
</dbReference>
<comment type="cofactor">
    <cofactor evidence="26">
        <name>Zn(2+)</name>
        <dbReference type="ChEBI" id="CHEBI:29105"/>
    </cofactor>
    <text evidence="26">Binds 1 zinc ion per subunit.</text>
</comment>
<feature type="transmembrane region" description="Helical" evidence="30">
    <location>
        <begin position="1581"/>
        <end position="1606"/>
    </location>
</feature>
<dbReference type="InterPro" id="IPR017452">
    <property type="entry name" value="GPCR_Rhodpsn_7TM"/>
</dbReference>
<dbReference type="GO" id="GO:0004476">
    <property type="term" value="F:mannose-6-phosphate isomerase activity"/>
    <property type="evidence" value="ECO:0007669"/>
    <property type="project" value="UniProtKB-EC"/>
</dbReference>
<dbReference type="NCBIfam" id="TIGR00218">
    <property type="entry name" value="manA"/>
    <property type="match status" value="1"/>
</dbReference>
<dbReference type="FunFam" id="2.40.50.140:FF:000113">
    <property type="entry name" value="polyribonucleotide nucleotidyltransferase 1, mitochondrial"/>
    <property type="match status" value="1"/>
</dbReference>
<dbReference type="InterPro" id="IPR014710">
    <property type="entry name" value="RmlC-like_jellyroll"/>
</dbReference>
<dbReference type="Pfam" id="PF25379">
    <property type="entry name" value="Adt-1"/>
    <property type="match status" value="1"/>
</dbReference>
<dbReference type="EC" id="5.3.1.8" evidence="26"/>
<dbReference type="Pfam" id="PF20512">
    <property type="entry name" value="PMI_typeI_hel"/>
    <property type="match status" value="1"/>
</dbReference>
<evidence type="ECO:0000256" key="20">
    <source>
        <dbReference type="ARBA" id="ARBA00023157"/>
    </source>
</evidence>
<dbReference type="GO" id="GO:0006412">
    <property type="term" value="P:translation"/>
    <property type="evidence" value="ECO:0007669"/>
    <property type="project" value="InterPro"/>
</dbReference>
<evidence type="ECO:0000256" key="30">
    <source>
        <dbReference type="SAM" id="Phobius"/>
    </source>
</evidence>
<feature type="transmembrane region" description="Helical" evidence="30">
    <location>
        <begin position="2362"/>
        <end position="2384"/>
    </location>
</feature>
<dbReference type="NCBIfam" id="NF008805">
    <property type="entry name" value="PRK11824.1"/>
    <property type="match status" value="1"/>
</dbReference>
<dbReference type="Gene3D" id="2.30.30.30">
    <property type="match status" value="1"/>
</dbReference>
<dbReference type="InterPro" id="IPR036456">
    <property type="entry name" value="PNPase_PH_RNA-bd_sf"/>
</dbReference>
<dbReference type="InterPro" id="IPR057401">
    <property type="entry name" value="Adt-1/2-like_dom"/>
</dbReference>
<comment type="similarity">
    <text evidence="25">Belongs to the LAMP family.</text>
</comment>
<dbReference type="UniPathway" id="UPA00126">
    <property type="reaction ID" value="UER00423"/>
</dbReference>
<evidence type="ECO:0000256" key="18">
    <source>
        <dbReference type="ARBA" id="ARBA00023049"/>
    </source>
</evidence>
<dbReference type="InParanoid" id="A0A0V1BCK0"/>
<comment type="similarity">
    <text evidence="5">Belongs to the polyribonucleotide nucleotidyltransferase family.</text>
</comment>
<keyword evidence="15 24" id="KW-0862">Zinc</keyword>
<evidence type="ECO:0000256" key="12">
    <source>
        <dbReference type="ARBA" id="ARBA00022729"/>
    </source>
</evidence>
<dbReference type="CDD" id="cd09033">
    <property type="entry name" value="KH-I_PNPT1"/>
    <property type="match status" value="1"/>
</dbReference>
<comment type="similarity">
    <text evidence="6 27">Belongs to the mannose-6-phosphate isomerase type 1 family.</text>
</comment>
<dbReference type="SMART" id="SM00209">
    <property type="entry name" value="TSP1"/>
    <property type="match status" value="11"/>
</dbReference>
<dbReference type="InterPro" id="IPR036612">
    <property type="entry name" value="KH_dom_type_1_sf"/>
</dbReference>
<dbReference type="GO" id="GO:0009298">
    <property type="term" value="P:GDP-mannose biosynthetic process"/>
    <property type="evidence" value="ECO:0007669"/>
    <property type="project" value="UniProtKB-UniPathway"/>
</dbReference>
<proteinExistence type="inferred from homology"/>
<dbReference type="GO" id="GO:0004654">
    <property type="term" value="F:polyribonucleotide nucleotidyltransferase activity"/>
    <property type="evidence" value="ECO:0007669"/>
    <property type="project" value="InterPro"/>
</dbReference>
<dbReference type="InterPro" id="IPR046457">
    <property type="entry name" value="PMI_typeI_cat"/>
</dbReference>
<dbReference type="InterPro" id="IPR007274">
    <property type="entry name" value="Cop_transporter"/>
</dbReference>
<dbReference type="SUPFAM" id="SSF54791">
    <property type="entry name" value="Eukaryotic type KH-domain (KH-domain type I)"/>
    <property type="match status" value="1"/>
</dbReference>
<dbReference type="GO" id="GO:0004930">
    <property type="term" value="F:G protein-coupled receptor activity"/>
    <property type="evidence" value="ECO:0007669"/>
    <property type="project" value="InterPro"/>
</dbReference>
<feature type="binding site" evidence="24">
    <location>
        <position position="595"/>
    </location>
    <ligand>
        <name>Zn(2+)</name>
        <dbReference type="ChEBI" id="CHEBI:29105"/>
        <note>catalytic</note>
    </ligand>
</feature>
<dbReference type="Pfam" id="PF04145">
    <property type="entry name" value="Ctr"/>
    <property type="match status" value="1"/>
</dbReference>
<dbReference type="Gene3D" id="2.40.50.140">
    <property type="entry name" value="Nucleic acid-binding proteins"/>
    <property type="match status" value="1"/>
</dbReference>
<dbReference type="SUPFAM" id="SSF50249">
    <property type="entry name" value="Nucleic acid-binding proteins"/>
    <property type="match status" value="1"/>
</dbReference>
<dbReference type="InterPro" id="IPR016305">
    <property type="entry name" value="Mannose-6-P_Isomerase"/>
</dbReference>
<evidence type="ECO:0000256" key="19">
    <source>
        <dbReference type="ARBA" id="ARBA00023136"/>
    </source>
</evidence>